<comment type="caution">
    <text evidence="2">The sequence shown here is derived from an EMBL/GenBank/DDBJ whole genome shotgun (WGS) entry which is preliminary data.</text>
</comment>
<evidence type="ECO:0000313" key="3">
    <source>
        <dbReference type="Proteomes" id="UP000293360"/>
    </source>
</evidence>
<dbReference type="Proteomes" id="UP000293360">
    <property type="component" value="Unassembled WGS sequence"/>
</dbReference>
<evidence type="ECO:0000256" key="1">
    <source>
        <dbReference type="SAM" id="MobiDB-lite"/>
    </source>
</evidence>
<gene>
    <name evidence="2" type="ORF">DL764_010432</name>
</gene>
<protein>
    <submittedName>
        <fullName evidence="2">Uncharacterized protein</fullName>
    </submittedName>
</protein>
<feature type="compositionally biased region" description="Low complexity" evidence="1">
    <location>
        <begin position="60"/>
        <end position="72"/>
    </location>
</feature>
<dbReference type="EMBL" id="QJNU01001610">
    <property type="protein sequence ID" value="RYO73654.1"/>
    <property type="molecule type" value="Genomic_DNA"/>
</dbReference>
<dbReference type="AlphaFoldDB" id="A0A4Q4STR2"/>
<dbReference type="OrthoDB" id="10527074at2759"/>
<evidence type="ECO:0000313" key="2">
    <source>
        <dbReference type="EMBL" id="RYO73654.1"/>
    </source>
</evidence>
<name>A0A4Q4STR2_9PEZI</name>
<sequence length="94" mass="10062">MKTMTPQSSNATNAQYNASKAVLWSALEQSFVVMMSCIPSLRAAMKLDSLSTLRSIGSSLSGLLSRTGPRRGNTSKSTSNDRSLGGHAAYYDLE</sequence>
<reference evidence="2 3" key="1">
    <citation type="submission" date="2018-06" db="EMBL/GenBank/DDBJ databases">
        <title>Complete Genomes of Monosporascus.</title>
        <authorList>
            <person name="Robinson A.J."/>
            <person name="Natvig D.O."/>
        </authorList>
    </citation>
    <scope>NUCLEOTIDE SEQUENCE [LARGE SCALE GENOMIC DNA]</scope>
    <source>
        <strain evidence="2 3">CBS 110550</strain>
    </source>
</reference>
<proteinExistence type="predicted"/>
<feature type="region of interest" description="Disordered" evidence="1">
    <location>
        <begin position="60"/>
        <end position="94"/>
    </location>
</feature>
<accession>A0A4Q4STR2</accession>
<organism evidence="2 3">
    <name type="scientific">Monosporascus ibericus</name>
    <dbReference type="NCBI Taxonomy" id="155417"/>
    <lineage>
        <taxon>Eukaryota</taxon>
        <taxon>Fungi</taxon>
        <taxon>Dikarya</taxon>
        <taxon>Ascomycota</taxon>
        <taxon>Pezizomycotina</taxon>
        <taxon>Sordariomycetes</taxon>
        <taxon>Xylariomycetidae</taxon>
        <taxon>Xylariales</taxon>
        <taxon>Xylariales incertae sedis</taxon>
        <taxon>Monosporascus</taxon>
    </lineage>
</organism>
<keyword evidence="3" id="KW-1185">Reference proteome</keyword>